<dbReference type="InterPro" id="IPR010961">
    <property type="entry name" value="4pyrrol_synth_NH2levulA_synth"/>
</dbReference>
<dbReference type="FunFam" id="3.40.640.10:FF:000006">
    <property type="entry name" value="5-aminolevulinate synthase, mitochondrial"/>
    <property type="match status" value="1"/>
</dbReference>
<evidence type="ECO:0000256" key="1">
    <source>
        <dbReference type="ARBA" id="ARBA00001933"/>
    </source>
</evidence>
<evidence type="ECO:0000256" key="9">
    <source>
        <dbReference type="ARBA" id="ARBA00023133"/>
    </source>
</evidence>
<dbReference type="GO" id="GO:0006783">
    <property type="term" value="P:heme biosynthetic process"/>
    <property type="evidence" value="ECO:0007669"/>
    <property type="project" value="UniProtKB-KW"/>
</dbReference>
<comment type="pathway">
    <text evidence="3">Porphyrin-containing compound metabolism; protoporphyrin-IX biosynthesis; 5-aminolevulinate from glycine: step 1/1.</text>
</comment>
<comment type="catalytic activity">
    <reaction evidence="14">
        <text>succinyl-CoA + glycine + H(+) = 5-aminolevulinate + CO2 + CoA</text>
        <dbReference type="Rhea" id="RHEA:12921"/>
        <dbReference type="ChEBI" id="CHEBI:15378"/>
        <dbReference type="ChEBI" id="CHEBI:16526"/>
        <dbReference type="ChEBI" id="CHEBI:57287"/>
        <dbReference type="ChEBI" id="CHEBI:57292"/>
        <dbReference type="ChEBI" id="CHEBI:57305"/>
        <dbReference type="ChEBI" id="CHEBI:356416"/>
        <dbReference type="EC" id="2.3.1.37"/>
    </reaction>
</comment>
<dbReference type="SUPFAM" id="SSF53383">
    <property type="entry name" value="PLP-dependent transferases"/>
    <property type="match status" value="1"/>
</dbReference>
<dbReference type="PANTHER" id="PTHR13693:SF102">
    <property type="entry name" value="2-AMINO-3-KETOBUTYRATE COENZYME A LIGASE, MITOCHONDRIAL"/>
    <property type="match status" value="1"/>
</dbReference>
<comment type="function">
    <text evidence="2">Catalyzes the synthesis of 5-aminolevulinate (ALA) from succinyl-CoA and glycine, the first and rate-limiting step in heme biosynthesis.</text>
</comment>
<dbReference type="PROSITE" id="PS51257">
    <property type="entry name" value="PROKAR_LIPOPROTEIN"/>
    <property type="match status" value="1"/>
</dbReference>
<evidence type="ECO:0000259" key="15">
    <source>
        <dbReference type="Pfam" id="PF00155"/>
    </source>
</evidence>
<protein>
    <recommendedName>
        <fullName evidence="6">5-aminolevulinate synthase, mitochondrial</fullName>
        <ecNumber evidence="5">2.3.1.37</ecNumber>
    </recommendedName>
    <alternativeName>
        <fullName evidence="11">5-aminolevulinic acid synthase</fullName>
    </alternativeName>
    <alternativeName>
        <fullName evidence="12">Delta-ALA synthase</fullName>
    </alternativeName>
    <alternativeName>
        <fullName evidence="13">Delta-aminolevulinate synthase</fullName>
    </alternativeName>
</protein>
<evidence type="ECO:0000256" key="8">
    <source>
        <dbReference type="ARBA" id="ARBA00022898"/>
    </source>
</evidence>
<dbReference type="InterPro" id="IPR001917">
    <property type="entry name" value="Aminotrans_II_pyridoxalP_BS"/>
</dbReference>
<reference evidence="16" key="1">
    <citation type="submission" date="2022-07" db="EMBL/GenBank/DDBJ databases">
        <title>Phylogenomic reconstructions and comparative analyses of Kickxellomycotina fungi.</title>
        <authorList>
            <person name="Reynolds N.K."/>
            <person name="Stajich J.E."/>
            <person name="Barry K."/>
            <person name="Grigoriev I.V."/>
            <person name="Crous P."/>
            <person name="Smith M.E."/>
        </authorList>
    </citation>
    <scope>NUCLEOTIDE SEQUENCE</scope>
    <source>
        <strain evidence="16">NBRC 100468</strain>
    </source>
</reference>
<dbReference type="Gene3D" id="3.40.640.10">
    <property type="entry name" value="Type I PLP-dependent aspartate aminotransferase-like (Major domain)"/>
    <property type="match status" value="1"/>
</dbReference>
<evidence type="ECO:0000256" key="4">
    <source>
        <dbReference type="ARBA" id="ARBA00008392"/>
    </source>
</evidence>
<evidence type="ECO:0000256" key="13">
    <source>
        <dbReference type="ARBA" id="ARBA00032773"/>
    </source>
</evidence>
<dbReference type="PROSITE" id="PS00599">
    <property type="entry name" value="AA_TRANSFER_CLASS_2"/>
    <property type="match status" value="1"/>
</dbReference>
<dbReference type="GO" id="GO:0003870">
    <property type="term" value="F:5-aminolevulinate synthase activity"/>
    <property type="evidence" value="ECO:0007669"/>
    <property type="project" value="UniProtKB-EC"/>
</dbReference>
<dbReference type="GO" id="GO:0005739">
    <property type="term" value="C:mitochondrion"/>
    <property type="evidence" value="ECO:0007669"/>
    <property type="project" value="TreeGrafter"/>
</dbReference>
<keyword evidence="17" id="KW-1185">Reference proteome</keyword>
<feature type="domain" description="Aminotransferase class I/classII large" evidence="15">
    <location>
        <begin position="215"/>
        <end position="571"/>
    </location>
</feature>
<dbReference type="InterPro" id="IPR015424">
    <property type="entry name" value="PyrdxlP-dep_Trfase"/>
</dbReference>
<dbReference type="InterPro" id="IPR004839">
    <property type="entry name" value="Aminotransferase_I/II_large"/>
</dbReference>
<dbReference type="EMBL" id="JANBPU010000170">
    <property type="protein sequence ID" value="KAJ1914960.1"/>
    <property type="molecule type" value="Genomic_DNA"/>
</dbReference>
<evidence type="ECO:0000256" key="7">
    <source>
        <dbReference type="ARBA" id="ARBA00022679"/>
    </source>
</evidence>
<comment type="cofactor">
    <cofactor evidence="1">
        <name>pyridoxal 5'-phosphate</name>
        <dbReference type="ChEBI" id="CHEBI:597326"/>
    </cofactor>
</comment>
<evidence type="ECO:0000256" key="11">
    <source>
        <dbReference type="ARBA" id="ARBA00031691"/>
    </source>
</evidence>
<keyword evidence="10 16" id="KW-0012">Acyltransferase</keyword>
<dbReference type="GO" id="GO:0030170">
    <property type="term" value="F:pyridoxal phosphate binding"/>
    <property type="evidence" value="ECO:0007669"/>
    <property type="project" value="InterPro"/>
</dbReference>
<dbReference type="OrthoDB" id="10263824at2759"/>
<dbReference type="EC" id="2.3.1.37" evidence="5"/>
<gene>
    <name evidence="16" type="primary">HEM1</name>
    <name evidence="16" type="ORF">H4219_004559</name>
</gene>
<evidence type="ECO:0000256" key="2">
    <source>
        <dbReference type="ARBA" id="ARBA00003076"/>
    </source>
</evidence>
<evidence type="ECO:0000256" key="12">
    <source>
        <dbReference type="ARBA" id="ARBA00031945"/>
    </source>
</evidence>
<keyword evidence="8" id="KW-0663">Pyridoxal phosphate</keyword>
<dbReference type="NCBIfam" id="TIGR01821">
    <property type="entry name" value="5aminolev_synth"/>
    <property type="match status" value="1"/>
</dbReference>
<evidence type="ECO:0000256" key="3">
    <source>
        <dbReference type="ARBA" id="ARBA00005029"/>
    </source>
</evidence>
<name>A0A9W7ZRA8_9FUNG</name>
<dbReference type="InterPro" id="IPR050087">
    <property type="entry name" value="AON_synthase_class-II"/>
</dbReference>
<dbReference type="Gene3D" id="3.90.1150.10">
    <property type="entry name" value="Aspartate Aminotransferase, domain 1"/>
    <property type="match status" value="1"/>
</dbReference>
<keyword evidence="7 16" id="KW-0808">Transferase</keyword>
<comment type="similarity">
    <text evidence="4">Belongs to the class-II pyridoxal-phosphate-dependent aminotransferase family.</text>
</comment>
<dbReference type="InterPro" id="IPR015421">
    <property type="entry name" value="PyrdxlP-dep_Trfase_major"/>
</dbReference>
<dbReference type="InterPro" id="IPR015422">
    <property type="entry name" value="PyrdxlP-dep_Trfase_small"/>
</dbReference>
<proteinExistence type="inferred from homology"/>
<dbReference type="AlphaFoldDB" id="A0A9W7ZRA8"/>
<evidence type="ECO:0000256" key="14">
    <source>
        <dbReference type="ARBA" id="ARBA00047654"/>
    </source>
</evidence>
<dbReference type="CDD" id="cd06454">
    <property type="entry name" value="KBL_like"/>
    <property type="match status" value="1"/>
</dbReference>
<evidence type="ECO:0000256" key="10">
    <source>
        <dbReference type="ARBA" id="ARBA00023315"/>
    </source>
</evidence>
<keyword evidence="9" id="KW-0350">Heme biosynthesis</keyword>
<sequence length="653" mass="69607">MESRATMALMQACPYLRRAHQSISPASIAAAASSCILGKGMTSMMVKSQPNGSSNGRRSITTSAKNEATCGKCPVYHGQSTILDKASKCPVMGSIYPHQQPAAATATAPTTAANAAVKCNGEKYKCPYGKCPEQCEAATANAAISASAAAAASTTSPVTHSTKDSSTFDYEGLYADKLQKKHDDKSYRYFNNINRLAKHYPKAHTASSTSIVDVWCSNDYLGQGKNPIVVNAMKDALNIYGAGAGGTRNIAGNSALHLSLEAELSKLHRKEAALVFSSCFVANDATLSTLASSLPDCVIFSDKLNHASMIQGIRHSKAKKHLFSHNDLAHLEELLAMYPKSTPKLIAFESVYSMSGTVGHIPEICALAKKYGAITFLDEVHAVGMYGPRGAGVAEHYDWDQMMAAEPGARVPGSVLDNVDIITGTLGKAYGIVGGYIAASASLVDMIRSYAPGFIFTTSLPPPIVAGAVASIRYLSQSNAERYLQQTHSQQLKTRLTDLDIPVVPNPSHIVPVLVGDAEMAKAASDELLNKHKIYVQSINYPTVPVGQERLRITPSPGHTPEMMNHMVSSLSSIWQKFGLKTVSDWKQAGGKCGVGSDGSDVAYANKHWGNGQHVWSRAQLDQVSQAEIIRCGGAPIQPPIPETVQHAISTIA</sequence>
<evidence type="ECO:0000313" key="16">
    <source>
        <dbReference type="EMBL" id="KAJ1914960.1"/>
    </source>
</evidence>
<dbReference type="Proteomes" id="UP001150538">
    <property type="component" value="Unassembled WGS sequence"/>
</dbReference>
<evidence type="ECO:0000256" key="5">
    <source>
        <dbReference type="ARBA" id="ARBA00013257"/>
    </source>
</evidence>
<accession>A0A9W7ZRA8</accession>
<organism evidence="16 17">
    <name type="scientific">Mycoemilia scoparia</name>
    <dbReference type="NCBI Taxonomy" id="417184"/>
    <lineage>
        <taxon>Eukaryota</taxon>
        <taxon>Fungi</taxon>
        <taxon>Fungi incertae sedis</taxon>
        <taxon>Zoopagomycota</taxon>
        <taxon>Kickxellomycotina</taxon>
        <taxon>Kickxellomycetes</taxon>
        <taxon>Kickxellales</taxon>
        <taxon>Kickxellaceae</taxon>
        <taxon>Mycoemilia</taxon>
    </lineage>
</organism>
<evidence type="ECO:0000256" key="6">
    <source>
        <dbReference type="ARBA" id="ARBA00019560"/>
    </source>
</evidence>
<evidence type="ECO:0000313" key="17">
    <source>
        <dbReference type="Proteomes" id="UP001150538"/>
    </source>
</evidence>
<dbReference type="Pfam" id="PF00155">
    <property type="entry name" value="Aminotran_1_2"/>
    <property type="match status" value="1"/>
</dbReference>
<comment type="caution">
    <text evidence="16">The sequence shown here is derived from an EMBL/GenBank/DDBJ whole genome shotgun (WGS) entry which is preliminary data.</text>
</comment>
<dbReference type="PANTHER" id="PTHR13693">
    <property type="entry name" value="CLASS II AMINOTRANSFERASE/8-AMINO-7-OXONONANOATE SYNTHASE"/>
    <property type="match status" value="1"/>
</dbReference>